<sequence length="469" mass="49606">MRLTWVQPEDLVGHELRQAGQDGRDPDAVAAIAARWSAAGGHGAPPRAGASPEPRTPEERERNARLRRLAEDLLDELAALPSAYAADEPDDLDAILALAPAGADGGLPGPRNLTEGEVPRADRVLGAWLGRAAGCVLGKPVEKIPREGIREIAEATGNWPIRTWFTARGLPADIAERWPWNRRSAVNSLAENIDGTPEDDDLNFPLLALALLERHGAGFTTGDVAQMWLDELPGGRVFTAERVAYRNLLLGLTPPDTATWRNPFREWIGAQIRTDVYGWANPGDPVAAARLAHRDARLSHTANGIYGAMFAAAMCASALVAASVDEVVEAGLSVVPPRSRLAVAVRRAVEHARSEPDFEKVVDGLHARHGDLHWVHTINNAALVAAALVHARGDFTASIANAVAGGWDTDSDGATVGSVAGALIGAREIPAAWTAPLRHRLASSLTGFDGIGFEELAARTAALAAGGAS</sequence>
<feature type="binding site" evidence="1">
    <location>
        <position position="410"/>
    </location>
    <ligand>
        <name>Mg(2+)</name>
        <dbReference type="ChEBI" id="CHEBI:18420"/>
        <label>1</label>
    </ligand>
</feature>
<dbReference type="GO" id="GO:0016787">
    <property type="term" value="F:hydrolase activity"/>
    <property type="evidence" value="ECO:0007669"/>
    <property type="project" value="UniProtKB-KW"/>
</dbReference>
<proteinExistence type="predicted"/>
<comment type="caution">
    <text evidence="3">The sequence shown here is derived from an EMBL/GenBank/DDBJ whole genome shotgun (WGS) entry which is preliminary data.</text>
</comment>
<dbReference type="EMBL" id="QZEY01000020">
    <property type="protein sequence ID" value="RJL22966.1"/>
    <property type="molecule type" value="Genomic_DNA"/>
</dbReference>
<feature type="binding site" evidence="1">
    <location>
        <position position="408"/>
    </location>
    <ligand>
        <name>Mg(2+)</name>
        <dbReference type="ChEBI" id="CHEBI:18420"/>
        <label>1</label>
    </ligand>
</feature>
<dbReference type="Proteomes" id="UP000265768">
    <property type="component" value="Unassembled WGS sequence"/>
</dbReference>
<gene>
    <name evidence="3" type="ORF">D5H75_33810</name>
</gene>
<accession>A0A3A4A2M0</accession>
<keyword evidence="4" id="KW-1185">Reference proteome</keyword>
<dbReference type="Gene3D" id="1.10.4080.10">
    <property type="entry name" value="ADP-ribosylation/Crystallin J1"/>
    <property type="match status" value="1"/>
</dbReference>
<keyword evidence="1" id="KW-0460">Magnesium</keyword>
<evidence type="ECO:0000313" key="3">
    <source>
        <dbReference type="EMBL" id="RJL22966.1"/>
    </source>
</evidence>
<dbReference type="PANTHER" id="PTHR16222:SF12">
    <property type="entry name" value="ADP-RIBOSYLGLYCOHYDROLASE-RELATED"/>
    <property type="match status" value="1"/>
</dbReference>
<dbReference type="InterPro" id="IPR036705">
    <property type="entry name" value="Ribosyl_crysJ1_sf"/>
</dbReference>
<feature type="binding site" evidence="1">
    <location>
        <position position="411"/>
    </location>
    <ligand>
        <name>Mg(2+)</name>
        <dbReference type="ChEBI" id="CHEBI:18420"/>
        <label>1</label>
    </ligand>
</feature>
<organism evidence="3 4">
    <name type="scientific">Bailinhaonella thermotolerans</name>
    <dbReference type="NCBI Taxonomy" id="1070861"/>
    <lineage>
        <taxon>Bacteria</taxon>
        <taxon>Bacillati</taxon>
        <taxon>Actinomycetota</taxon>
        <taxon>Actinomycetes</taxon>
        <taxon>Streptosporangiales</taxon>
        <taxon>Streptosporangiaceae</taxon>
        <taxon>Bailinhaonella</taxon>
    </lineage>
</organism>
<dbReference type="SUPFAM" id="SSF101478">
    <property type="entry name" value="ADP-ribosylglycohydrolase"/>
    <property type="match status" value="1"/>
</dbReference>
<evidence type="ECO:0000256" key="2">
    <source>
        <dbReference type="SAM" id="MobiDB-lite"/>
    </source>
</evidence>
<reference evidence="3 4" key="1">
    <citation type="submission" date="2018-09" db="EMBL/GenBank/DDBJ databases">
        <title>YIM 75507 draft genome.</title>
        <authorList>
            <person name="Tang S."/>
            <person name="Feng Y."/>
        </authorList>
    </citation>
    <scope>NUCLEOTIDE SEQUENCE [LARGE SCALE GENOMIC DNA]</scope>
    <source>
        <strain evidence="3 4">YIM 75507</strain>
    </source>
</reference>
<dbReference type="PANTHER" id="PTHR16222">
    <property type="entry name" value="ADP-RIBOSYLGLYCOHYDROLASE"/>
    <property type="match status" value="1"/>
</dbReference>
<dbReference type="GO" id="GO:0046872">
    <property type="term" value="F:metal ion binding"/>
    <property type="evidence" value="ECO:0007669"/>
    <property type="project" value="UniProtKB-KW"/>
</dbReference>
<dbReference type="InterPro" id="IPR050792">
    <property type="entry name" value="ADP-ribosylglycohydrolase"/>
</dbReference>
<comment type="cofactor">
    <cofactor evidence="1">
        <name>Mg(2+)</name>
        <dbReference type="ChEBI" id="CHEBI:18420"/>
    </cofactor>
    <text evidence="1">Binds 2 magnesium ions per subunit.</text>
</comment>
<dbReference type="Pfam" id="PF03747">
    <property type="entry name" value="ADP_ribosyl_GH"/>
    <property type="match status" value="1"/>
</dbReference>
<protein>
    <submittedName>
        <fullName evidence="3">ADP-ribosylglycohydrolase family protein</fullName>
    </submittedName>
</protein>
<dbReference type="AlphaFoldDB" id="A0A3A4A2M0"/>
<dbReference type="RefSeq" id="WP_119930664.1">
    <property type="nucleotide sequence ID" value="NZ_QZEY01000020.1"/>
</dbReference>
<evidence type="ECO:0000313" key="4">
    <source>
        <dbReference type="Proteomes" id="UP000265768"/>
    </source>
</evidence>
<keyword evidence="1" id="KW-0479">Metal-binding</keyword>
<feature type="region of interest" description="Disordered" evidence="2">
    <location>
        <begin position="34"/>
        <end position="62"/>
    </location>
</feature>
<dbReference type="OrthoDB" id="9814159at2"/>
<dbReference type="InterPro" id="IPR005502">
    <property type="entry name" value="Ribosyl_crysJ1"/>
</dbReference>
<feature type="compositionally biased region" description="Low complexity" evidence="2">
    <location>
        <begin position="34"/>
        <end position="53"/>
    </location>
</feature>
<keyword evidence="3" id="KW-0378">Hydrolase</keyword>
<evidence type="ECO:0000256" key="1">
    <source>
        <dbReference type="PIRSR" id="PIRSR605502-1"/>
    </source>
</evidence>
<name>A0A3A4A2M0_9ACTN</name>